<dbReference type="EMBL" id="GG745368">
    <property type="protein sequence ID" value="KNE70845.1"/>
    <property type="molecule type" value="Genomic_DNA"/>
</dbReference>
<organism evidence="2 3">
    <name type="scientific">Allomyces macrogynus (strain ATCC 38327)</name>
    <name type="common">Allomyces javanicus var. macrogynus</name>
    <dbReference type="NCBI Taxonomy" id="578462"/>
    <lineage>
        <taxon>Eukaryota</taxon>
        <taxon>Fungi</taxon>
        <taxon>Fungi incertae sedis</taxon>
        <taxon>Blastocladiomycota</taxon>
        <taxon>Blastocladiomycetes</taxon>
        <taxon>Blastocladiales</taxon>
        <taxon>Blastocladiaceae</taxon>
        <taxon>Allomyces</taxon>
    </lineage>
</organism>
<evidence type="ECO:0000313" key="2">
    <source>
        <dbReference type="EMBL" id="KNE70845.1"/>
    </source>
</evidence>
<gene>
    <name evidence="2" type="ORF">AMAG_20186</name>
</gene>
<feature type="compositionally biased region" description="Polar residues" evidence="1">
    <location>
        <begin position="1"/>
        <end position="16"/>
    </location>
</feature>
<evidence type="ECO:0000256" key="1">
    <source>
        <dbReference type="SAM" id="MobiDB-lite"/>
    </source>
</evidence>
<dbReference type="AlphaFoldDB" id="A0A0L0T7Z9"/>
<feature type="compositionally biased region" description="Low complexity" evidence="1">
    <location>
        <begin position="25"/>
        <end position="45"/>
    </location>
</feature>
<dbReference type="VEuPathDB" id="FungiDB:AMAG_20186"/>
<reference evidence="3" key="2">
    <citation type="submission" date="2009-11" db="EMBL/GenBank/DDBJ databases">
        <title>The Genome Sequence of Allomyces macrogynus strain ATCC 38327.</title>
        <authorList>
            <consortium name="The Broad Institute Genome Sequencing Platform"/>
            <person name="Russ C."/>
            <person name="Cuomo C."/>
            <person name="Shea T."/>
            <person name="Young S.K."/>
            <person name="Zeng Q."/>
            <person name="Koehrsen M."/>
            <person name="Haas B."/>
            <person name="Borodovsky M."/>
            <person name="Guigo R."/>
            <person name="Alvarado L."/>
            <person name="Berlin A."/>
            <person name="Borenstein D."/>
            <person name="Chen Z."/>
            <person name="Engels R."/>
            <person name="Freedman E."/>
            <person name="Gellesch M."/>
            <person name="Goldberg J."/>
            <person name="Griggs A."/>
            <person name="Gujja S."/>
            <person name="Heiman D."/>
            <person name="Hepburn T."/>
            <person name="Howarth C."/>
            <person name="Jen D."/>
            <person name="Larson L."/>
            <person name="Lewis B."/>
            <person name="Mehta T."/>
            <person name="Park D."/>
            <person name="Pearson M."/>
            <person name="Roberts A."/>
            <person name="Saif S."/>
            <person name="Shenoy N."/>
            <person name="Sisk P."/>
            <person name="Stolte C."/>
            <person name="Sykes S."/>
            <person name="Walk T."/>
            <person name="White J."/>
            <person name="Yandava C."/>
            <person name="Burger G."/>
            <person name="Gray M.W."/>
            <person name="Holland P.W.H."/>
            <person name="King N."/>
            <person name="Lang F.B.F."/>
            <person name="Roger A.J."/>
            <person name="Ruiz-Trillo I."/>
            <person name="Lander E."/>
            <person name="Nusbaum C."/>
        </authorList>
    </citation>
    <scope>NUCLEOTIDE SEQUENCE [LARGE SCALE GENOMIC DNA]</scope>
    <source>
        <strain evidence="3">ATCC 38327</strain>
    </source>
</reference>
<feature type="region of interest" description="Disordered" evidence="1">
    <location>
        <begin position="1"/>
        <end position="64"/>
    </location>
</feature>
<sequence length="64" mass="6565">MSMFETTSYATTTTPRQPGMGIPDPTAAKYGATTTGATPGSYPAGEYAGPTATTTEYGAPARQR</sequence>
<evidence type="ECO:0000313" key="3">
    <source>
        <dbReference type="Proteomes" id="UP000054350"/>
    </source>
</evidence>
<accession>A0A0L0T7Z9</accession>
<protein>
    <submittedName>
        <fullName evidence="2">Uncharacterized protein</fullName>
    </submittedName>
</protein>
<reference evidence="2 3" key="1">
    <citation type="submission" date="2009-11" db="EMBL/GenBank/DDBJ databases">
        <title>Annotation of Allomyces macrogynus ATCC 38327.</title>
        <authorList>
            <consortium name="The Broad Institute Genome Sequencing Platform"/>
            <person name="Russ C."/>
            <person name="Cuomo C."/>
            <person name="Burger G."/>
            <person name="Gray M.W."/>
            <person name="Holland P.W.H."/>
            <person name="King N."/>
            <person name="Lang F.B.F."/>
            <person name="Roger A.J."/>
            <person name="Ruiz-Trillo I."/>
            <person name="Young S.K."/>
            <person name="Zeng Q."/>
            <person name="Gargeya S."/>
            <person name="Fitzgerald M."/>
            <person name="Haas B."/>
            <person name="Abouelleil A."/>
            <person name="Alvarado L."/>
            <person name="Arachchi H.M."/>
            <person name="Berlin A."/>
            <person name="Chapman S.B."/>
            <person name="Gearin G."/>
            <person name="Goldberg J."/>
            <person name="Griggs A."/>
            <person name="Gujja S."/>
            <person name="Hansen M."/>
            <person name="Heiman D."/>
            <person name="Howarth C."/>
            <person name="Larimer J."/>
            <person name="Lui A."/>
            <person name="MacDonald P.J.P."/>
            <person name="McCowen C."/>
            <person name="Montmayeur A."/>
            <person name="Murphy C."/>
            <person name="Neiman D."/>
            <person name="Pearson M."/>
            <person name="Priest M."/>
            <person name="Roberts A."/>
            <person name="Saif S."/>
            <person name="Shea T."/>
            <person name="Sisk P."/>
            <person name="Stolte C."/>
            <person name="Sykes S."/>
            <person name="Wortman J."/>
            <person name="Nusbaum C."/>
            <person name="Birren B."/>
        </authorList>
    </citation>
    <scope>NUCLEOTIDE SEQUENCE [LARGE SCALE GENOMIC DNA]</scope>
    <source>
        <strain evidence="2 3">ATCC 38327</strain>
    </source>
</reference>
<dbReference type="Proteomes" id="UP000054350">
    <property type="component" value="Unassembled WGS sequence"/>
</dbReference>
<keyword evidence="3" id="KW-1185">Reference proteome</keyword>
<name>A0A0L0T7Z9_ALLM3</name>
<proteinExistence type="predicted"/>